<keyword evidence="3" id="KW-0804">Transcription</keyword>
<dbReference type="SUPFAM" id="SSF46689">
    <property type="entry name" value="Homeodomain-like"/>
    <property type="match status" value="2"/>
</dbReference>
<dbReference type="InterPro" id="IPR018060">
    <property type="entry name" value="HTH_AraC"/>
</dbReference>
<evidence type="ECO:0000256" key="3">
    <source>
        <dbReference type="ARBA" id="ARBA00023163"/>
    </source>
</evidence>
<dbReference type="PRINTS" id="PR00032">
    <property type="entry name" value="HTHARAC"/>
</dbReference>
<feature type="domain" description="HTH araC/xylS-type" evidence="4">
    <location>
        <begin position="189"/>
        <end position="287"/>
    </location>
</feature>
<gene>
    <name evidence="5" type="ORF">FH715_09870</name>
</gene>
<dbReference type="InterPro" id="IPR020449">
    <property type="entry name" value="Tscrpt_reg_AraC-type_HTH"/>
</dbReference>
<dbReference type="PROSITE" id="PS01124">
    <property type="entry name" value="HTH_ARAC_FAMILY_2"/>
    <property type="match status" value="1"/>
</dbReference>
<evidence type="ECO:0000256" key="2">
    <source>
        <dbReference type="ARBA" id="ARBA00023125"/>
    </source>
</evidence>
<proteinExistence type="predicted"/>
<dbReference type="PROSITE" id="PS00041">
    <property type="entry name" value="HTH_ARAC_FAMILY_1"/>
    <property type="match status" value="1"/>
</dbReference>
<dbReference type="AlphaFoldDB" id="A0A5C4V540"/>
<keyword evidence="6" id="KW-1185">Reference proteome</keyword>
<keyword evidence="1" id="KW-0805">Transcription regulation</keyword>
<evidence type="ECO:0000313" key="5">
    <source>
        <dbReference type="EMBL" id="TNM31000.1"/>
    </source>
</evidence>
<keyword evidence="2" id="KW-0238">DNA-binding</keyword>
<dbReference type="GO" id="GO:0003700">
    <property type="term" value="F:DNA-binding transcription factor activity"/>
    <property type="evidence" value="ECO:0007669"/>
    <property type="project" value="InterPro"/>
</dbReference>
<organism evidence="5 6">
    <name type="scientific">Streptomyces sedi</name>
    <dbReference type="NCBI Taxonomy" id="555059"/>
    <lineage>
        <taxon>Bacteria</taxon>
        <taxon>Bacillati</taxon>
        <taxon>Actinomycetota</taxon>
        <taxon>Actinomycetes</taxon>
        <taxon>Kitasatosporales</taxon>
        <taxon>Streptomycetaceae</taxon>
        <taxon>Streptomyces</taxon>
    </lineage>
</organism>
<dbReference type="InterPro" id="IPR009057">
    <property type="entry name" value="Homeodomain-like_sf"/>
</dbReference>
<comment type="caution">
    <text evidence="5">The sequence shown here is derived from an EMBL/GenBank/DDBJ whole genome shotgun (WGS) entry which is preliminary data.</text>
</comment>
<dbReference type="GO" id="GO:0043565">
    <property type="term" value="F:sequence-specific DNA binding"/>
    <property type="evidence" value="ECO:0007669"/>
    <property type="project" value="InterPro"/>
</dbReference>
<dbReference type="RefSeq" id="WP_139643198.1">
    <property type="nucleotide sequence ID" value="NZ_BAAAZS010000152.1"/>
</dbReference>
<dbReference type="InterPro" id="IPR032783">
    <property type="entry name" value="AraC_lig"/>
</dbReference>
<name>A0A5C4V540_9ACTN</name>
<dbReference type="PANTHER" id="PTHR46796">
    <property type="entry name" value="HTH-TYPE TRANSCRIPTIONAL ACTIVATOR RHAS-RELATED"/>
    <property type="match status" value="1"/>
</dbReference>
<dbReference type="EMBL" id="VDGT01000006">
    <property type="protein sequence ID" value="TNM31000.1"/>
    <property type="molecule type" value="Genomic_DNA"/>
</dbReference>
<dbReference type="Pfam" id="PF12852">
    <property type="entry name" value="Cupin_6"/>
    <property type="match status" value="1"/>
</dbReference>
<sequence>MDPYDELLRGVRTDEVRFRRFALSPPWTLPLEGGAGCLTLVAPLRGGGWVEGAPGEDGARPRRFGAHDAVVLRGPGRGRLTDHPGGGRPAGGREPTVLLVGTYRVTGELSRRLLGLLPPTLLVDGEEDDCAPLMDFLDTQVAASPPEQQAVLDRLFDWLLVCTLRSWFDGPEAAATPGLLPALGDPVVGPALRALHAAPARPWTLAALAREAGVSRTTLAGRFTRLVGEPPLTYLTEWRMSLAAELLTESKAPLASVAQRVGYADAFGFSTAFKRVHGTSPSTYRATRA</sequence>
<evidence type="ECO:0000313" key="6">
    <source>
        <dbReference type="Proteomes" id="UP000311713"/>
    </source>
</evidence>
<dbReference type="PANTHER" id="PTHR46796:SF13">
    <property type="entry name" value="HTH-TYPE TRANSCRIPTIONAL ACTIVATOR RHAS"/>
    <property type="match status" value="1"/>
</dbReference>
<dbReference type="Gene3D" id="1.10.10.60">
    <property type="entry name" value="Homeodomain-like"/>
    <property type="match status" value="2"/>
</dbReference>
<evidence type="ECO:0000259" key="4">
    <source>
        <dbReference type="PROSITE" id="PS01124"/>
    </source>
</evidence>
<protein>
    <submittedName>
        <fullName evidence="5">AraC family transcriptional regulator</fullName>
    </submittedName>
</protein>
<dbReference type="Proteomes" id="UP000311713">
    <property type="component" value="Unassembled WGS sequence"/>
</dbReference>
<accession>A0A5C4V540</accession>
<dbReference type="SMART" id="SM00342">
    <property type="entry name" value="HTH_ARAC"/>
    <property type="match status" value="1"/>
</dbReference>
<dbReference type="Pfam" id="PF12833">
    <property type="entry name" value="HTH_18"/>
    <property type="match status" value="1"/>
</dbReference>
<dbReference type="InterPro" id="IPR018062">
    <property type="entry name" value="HTH_AraC-typ_CS"/>
</dbReference>
<evidence type="ECO:0000256" key="1">
    <source>
        <dbReference type="ARBA" id="ARBA00023015"/>
    </source>
</evidence>
<dbReference type="InterPro" id="IPR050204">
    <property type="entry name" value="AraC_XylS_family_regulators"/>
</dbReference>
<reference evidence="5 6" key="1">
    <citation type="submission" date="2019-06" db="EMBL/GenBank/DDBJ databases">
        <title>Draft genome of Streptomyces sedi sp. JCM16909.</title>
        <authorList>
            <person name="Klykleung N."/>
            <person name="Tanasupawat S."/>
            <person name="Kudo T."/>
            <person name="Yuki M."/>
            <person name="Ohkuma M."/>
        </authorList>
    </citation>
    <scope>NUCLEOTIDE SEQUENCE [LARGE SCALE GENOMIC DNA]</scope>
    <source>
        <strain evidence="5 6">JCM 16909</strain>
    </source>
</reference>
<dbReference type="OrthoDB" id="241790at2"/>